<protein>
    <submittedName>
        <fullName evidence="1">Uncharacterized protein</fullName>
    </submittedName>
</protein>
<organism evidence="1">
    <name type="scientific">Anguilla anguilla</name>
    <name type="common">European freshwater eel</name>
    <name type="synonym">Muraena anguilla</name>
    <dbReference type="NCBI Taxonomy" id="7936"/>
    <lineage>
        <taxon>Eukaryota</taxon>
        <taxon>Metazoa</taxon>
        <taxon>Chordata</taxon>
        <taxon>Craniata</taxon>
        <taxon>Vertebrata</taxon>
        <taxon>Euteleostomi</taxon>
        <taxon>Actinopterygii</taxon>
        <taxon>Neopterygii</taxon>
        <taxon>Teleostei</taxon>
        <taxon>Anguilliformes</taxon>
        <taxon>Anguillidae</taxon>
        <taxon>Anguilla</taxon>
    </lineage>
</organism>
<name>A0A0E9UK89_ANGAN</name>
<evidence type="ECO:0000313" key="1">
    <source>
        <dbReference type="EMBL" id="JAH66234.1"/>
    </source>
</evidence>
<sequence length="26" mass="3059">MIVIVQFGFVMQERGPIKCFLTWLDS</sequence>
<reference evidence="1" key="1">
    <citation type="submission" date="2014-11" db="EMBL/GenBank/DDBJ databases">
        <authorList>
            <person name="Amaro Gonzalez C."/>
        </authorList>
    </citation>
    <scope>NUCLEOTIDE SEQUENCE</scope>
</reference>
<proteinExistence type="predicted"/>
<dbReference type="AlphaFoldDB" id="A0A0E9UK89"/>
<dbReference type="EMBL" id="GBXM01042343">
    <property type="protein sequence ID" value="JAH66234.1"/>
    <property type="molecule type" value="Transcribed_RNA"/>
</dbReference>
<accession>A0A0E9UK89</accession>
<reference evidence="1" key="2">
    <citation type="journal article" date="2015" name="Fish Shellfish Immunol.">
        <title>Early steps in the European eel (Anguilla anguilla)-Vibrio vulnificus interaction in the gills: Role of the RtxA13 toxin.</title>
        <authorList>
            <person name="Callol A."/>
            <person name="Pajuelo D."/>
            <person name="Ebbesson L."/>
            <person name="Teles M."/>
            <person name="MacKenzie S."/>
            <person name="Amaro C."/>
        </authorList>
    </citation>
    <scope>NUCLEOTIDE SEQUENCE</scope>
</reference>